<comment type="caution">
    <text evidence="7">The sequence shown here is derived from an EMBL/GenBank/DDBJ whole genome shotgun (WGS) entry which is preliminary data.</text>
</comment>
<dbReference type="InterPro" id="IPR006059">
    <property type="entry name" value="SBP"/>
</dbReference>
<dbReference type="SUPFAM" id="SSF53850">
    <property type="entry name" value="Periplasmic binding protein-like II"/>
    <property type="match status" value="1"/>
</dbReference>
<keyword evidence="8" id="KW-1185">Reference proteome</keyword>
<dbReference type="AlphaFoldDB" id="A0A918EI84"/>
<organism evidence="7 8">
    <name type="scientific">Streptomyces roseolilacinus</name>
    <dbReference type="NCBI Taxonomy" id="66904"/>
    <lineage>
        <taxon>Bacteria</taxon>
        <taxon>Bacillati</taxon>
        <taxon>Actinomycetota</taxon>
        <taxon>Actinomycetes</taxon>
        <taxon>Kitasatosporales</taxon>
        <taxon>Streptomycetaceae</taxon>
        <taxon>Streptomyces</taxon>
    </lineage>
</organism>
<accession>A0A918EI84</accession>
<evidence type="ECO:0000313" key="8">
    <source>
        <dbReference type="Proteomes" id="UP000654123"/>
    </source>
</evidence>
<dbReference type="PROSITE" id="PS51257">
    <property type="entry name" value="PROKAR_LIPOPROTEIN"/>
    <property type="match status" value="1"/>
</dbReference>
<proteinExistence type="predicted"/>
<evidence type="ECO:0000256" key="6">
    <source>
        <dbReference type="SAM" id="SignalP"/>
    </source>
</evidence>
<keyword evidence="2 6" id="KW-0732">Signal</keyword>
<sequence length="441" mass="46307">MPFTLRRRLVATTVAGLLGTTALTACDSSGDESAAPAEAGPAALTYWAWAPGMDKVADLWNKGPGKEAGITVTVKKQASGDDLVTKILTAAKAGQAPDLVQAEYQALPTLVSNDVLADISKEVEGVEAKFAPGVWQQATLGTDAVYAVPQDSGPMMFYYRQDLFRQYGLTVPTTWDEFAETARALKKKAPGKALTTFSANDAGLFAGLAQQAGARWWTTEGDQWKVGIDDAATRKVAAFWGGLVKEGAIDNQPMYTPAWNKALNTGEQIGWVSAVWAAGTLTTAAPDTKGKWAMAPLPQWPGGARATGSWGGSSTAVTNDSKHKGAAAEFVTWLNTDPAALAALVKESGIYPAATAAQSGGALAKAPDFFSNQPTFYEEAAAIAKTTAPSAWGPNVNVAYTTFRDAFARAAKDRSDFGAALRTVHDSTVADLKKQGFGVAE</sequence>
<evidence type="ECO:0000256" key="3">
    <source>
        <dbReference type="ARBA" id="ARBA00023136"/>
    </source>
</evidence>
<dbReference type="EMBL" id="BMSV01000002">
    <property type="protein sequence ID" value="GGP94811.1"/>
    <property type="molecule type" value="Genomic_DNA"/>
</dbReference>
<evidence type="ECO:0000256" key="5">
    <source>
        <dbReference type="ARBA" id="ARBA00023288"/>
    </source>
</evidence>
<reference evidence="7" key="2">
    <citation type="submission" date="2020-09" db="EMBL/GenBank/DDBJ databases">
        <authorList>
            <person name="Sun Q."/>
            <person name="Ohkuma M."/>
        </authorList>
    </citation>
    <scope>NUCLEOTIDE SEQUENCE</scope>
    <source>
        <strain evidence="7">JCM 4335</strain>
    </source>
</reference>
<dbReference type="RefSeq" id="WP_189530337.1">
    <property type="nucleotide sequence ID" value="NZ_BMSV01000002.1"/>
</dbReference>
<protein>
    <submittedName>
        <fullName evidence="7">Sugar ABC transporter substrate-binding protein</fullName>
    </submittedName>
</protein>
<dbReference type="PANTHER" id="PTHR43649:SF33">
    <property type="entry name" value="POLYGALACTURONAN_RHAMNOGALACTURONAN-BINDING PROTEIN YTCQ"/>
    <property type="match status" value="1"/>
</dbReference>
<evidence type="ECO:0000256" key="4">
    <source>
        <dbReference type="ARBA" id="ARBA00023139"/>
    </source>
</evidence>
<evidence type="ECO:0000256" key="2">
    <source>
        <dbReference type="ARBA" id="ARBA00022729"/>
    </source>
</evidence>
<dbReference type="PANTHER" id="PTHR43649">
    <property type="entry name" value="ARABINOSE-BINDING PROTEIN-RELATED"/>
    <property type="match status" value="1"/>
</dbReference>
<keyword evidence="1" id="KW-1003">Cell membrane</keyword>
<dbReference type="CDD" id="cd13585">
    <property type="entry name" value="PBP2_TMBP_like"/>
    <property type="match status" value="1"/>
</dbReference>
<dbReference type="Pfam" id="PF01547">
    <property type="entry name" value="SBP_bac_1"/>
    <property type="match status" value="1"/>
</dbReference>
<evidence type="ECO:0000313" key="7">
    <source>
        <dbReference type="EMBL" id="GGP94811.1"/>
    </source>
</evidence>
<feature type="signal peptide" evidence="6">
    <location>
        <begin position="1"/>
        <end position="25"/>
    </location>
</feature>
<name>A0A918EI84_9ACTN</name>
<reference evidence="7" key="1">
    <citation type="journal article" date="2014" name="Int. J. Syst. Evol. Microbiol.">
        <title>Complete genome sequence of Corynebacterium casei LMG S-19264T (=DSM 44701T), isolated from a smear-ripened cheese.</title>
        <authorList>
            <consortium name="US DOE Joint Genome Institute (JGI-PGF)"/>
            <person name="Walter F."/>
            <person name="Albersmeier A."/>
            <person name="Kalinowski J."/>
            <person name="Ruckert C."/>
        </authorList>
    </citation>
    <scope>NUCLEOTIDE SEQUENCE</scope>
    <source>
        <strain evidence="7">JCM 4335</strain>
    </source>
</reference>
<keyword evidence="3" id="KW-0472">Membrane</keyword>
<keyword evidence="4" id="KW-0564">Palmitate</keyword>
<keyword evidence="5" id="KW-0449">Lipoprotein</keyword>
<dbReference type="Gene3D" id="3.40.190.10">
    <property type="entry name" value="Periplasmic binding protein-like II"/>
    <property type="match status" value="3"/>
</dbReference>
<dbReference type="InterPro" id="IPR050490">
    <property type="entry name" value="Bact_solute-bd_prot1"/>
</dbReference>
<feature type="chain" id="PRO_5038582560" evidence="6">
    <location>
        <begin position="26"/>
        <end position="441"/>
    </location>
</feature>
<evidence type="ECO:0000256" key="1">
    <source>
        <dbReference type="ARBA" id="ARBA00022475"/>
    </source>
</evidence>
<gene>
    <name evidence="7" type="ORF">GCM10010249_10880</name>
</gene>
<dbReference type="Proteomes" id="UP000654123">
    <property type="component" value="Unassembled WGS sequence"/>
</dbReference>